<comment type="similarity">
    <text evidence="6">Belongs to the TVP38/TMEM64 family.</text>
</comment>
<comment type="caution">
    <text evidence="8">The sequence shown here is derived from an EMBL/GenBank/DDBJ whole genome shotgun (WGS) entry which is preliminary data.</text>
</comment>
<keyword evidence="3 6" id="KW-0812">Transmembrane</keyword>
<comment type="subcellular location">
    <subcellularLocation>
        <location evidence="1 6">Cell membrane</location>
        <topology evidence="1 6">Multi-pass membrane protein</topology>
    </subcellularLocation>
</comment>
<accession>A0A7X4YMT9</accession>
<dbReference type="OrthoDB" id="2381682at2"/>
<feature type="transmembrane region" description="Helical" evidence="6">
    <location>
        <begin position="159"/>
        <end position="179"/>
    </location>
</feature>
<dbReference type="PANTHER" id="PTHR12677:SF59">
    <property type="entry name" value="GOLGI APPARATUS MEMBRANE PROTEIN TVP38-RELATED"/>
    <property type="match status" value="1"/>
</dbReference>
<keyword evidence="4 6" id="KW-1133">Transmembrane helix</keyword>
<organism evidence="8 9">
    <name type="scientific">Paenibacillus sacheonensis</name>
    <dbReference type="NCBI Taxonomy" id="742054"/>
    <lineage>
        <taxon>Bacteria</taxon>
        <taxon>Bacillati</taxon>
        <taxon>Bacillota</taxon>
        <taxon>Bacilli</taxon>
        <taxon>Bacillales</taxon>
        <taxon>Paenibacillaceae</taxon>
        <taxon>Paenibacillus</taxon>
    </lineage>
</organism>
<evidence type="ECO:0000259" key="7">
    <source>
        <dbReference type="Pfam" id="PF09335"/>
    </source>
</evidence>
<proteinExistence type="inferred from homology"/>
<evidence type="ECO:0000256" key="2">
    <source>
        <dbReference type="ARBA" id="ARBA00022475"/>
    </source>
</evidence>
<feature type="domain" description="VTT" evidence="7">
    <location>
        <begin position="64"/>
        <end position="181"/>
    </location>
</feature>
<dbReference type="Proteomes" id="UP000558113">
    <property type="component" value="Unassembled WGS sequence"/>
</dbReference>
<keyword evidence="2 6" id="KW-1003">Cell membrane</keyword>
<dbReference type="PANTHER" id="PTHR12677">
    <property type="entry name" value="GOLGI APPARATUS MEMBRANE PROTEIN TVP38-RELATED"/>
    <property type="match status" value="1"/>
</dbReference>
<dbReference type="InterPro" id="IPR015414">
    <property type="entry name" value="TMEM64"/>
</dbReference>
<feature type="transmembrane region" description="Helical" evidence="6">
    <location>
        <begin position="83"/>
        <end position="105"/>
    </location>
</feature>
<keyword evidence="5 6" id="KW-0472">Membrane</keyword>
<dbReference type="Pfam" id="PF09335">
    <property type="entry name" value="VTT_dom"/>
    <property type="match status" value="1"/>
</dbReference>
<evidence type="ECO:0000256" key="4">
    <source>
        <dbReference type="ARBA" id="ARBA00022989"/>
    </source>
</evidence>
<feature type="transmembrane region" description="Helical" evidence="6">
    <location>
        <begin position="20"/>
        <end position="38"/>
    </location>
</feature>
<evidence type="ECO:0000256" key="3">
    <source>
        <dbReference type="ARBA" id="ARBA00022692"/>
    </source>
</evidence>
<evidence type="ECO:0000256" key="1">
    <source>
        <dbReference type="ARBA" id="ARBA00004651"/>
    </source>
</evidence>
<protein>
    <recommendedName>
        <fullName evidence="6">TVP38/TMEM64 family membrane protein</fullName>
    </recommendedName>
</protein>
<dbReference type="EMBL" id="JAAAMU010000004">
    <property type="protein sequence ID" value="NBC69278.1"/>
    <property type="molecule type" value="Genomic_DNA"/>
</dbReference>
<dbReference type="RefSeq" id="WP_161696932.1">
    <property type="nucleotide sequence ID" value="NZ_JAAAMU010000004.1"/>
</dbReference>
<dbReference type="GO" id="GO:0005886">
    <property type="term" value="C:plasma membrane"/>
    <property type="evidence" value="ECO:0007669"/>
    <property type="project" value="UniProtKB-SubCell"/>
</dbReference>
<reference evidence="8 9" key="1">
    <citation type="submission" date="2020-01" db="EMBL/GenBank/DDBJ databases">
        <title>Paenibacillus soybeanensis sp. nov. isolated from the nodules of soybean (Glycine max(L.) Merr).</title>
        <authorList>
            <person name="Wang H."/>
        </authorList>
    </citation>
    <scope>NUCLEOTIDE SEQUENCE [LARGE SCALE GENOMIC DNA]</scope>
    <source>
        <strain evidence="8 9">DSM 23054</strain>
    </source>
</reference>
<evidence type="ECO:0000313" key="9">
    <source>
        <dbReference type="Proteomes" id="UP000558113"/>
    </source>
</evidence>
<feature type="transmembrane region" description="Helical" evidence="6">
    <location>
        <begin position="191"/>
        <end position="208"/>
    </location>
</feature>
<name>A0A7X4YMT9_9BACL</name>
<evidence type="ECO:0000256" key="6">
    <source>
        <dbReference type="RuleBase" id="RU366058"/>
    </source>
</evidence>
<evidence type="ECO:0000256" key="5">
    <source>
        <dbReference type="ARBA" id="ARBA00023136"/>
    </source>
</evidence>
<feature type="transmembrane region" description="Helical" evidence="6">
    <location>
        <begin position="50"/>
        <end position="77"/>
    </location>
</feature>
<dbReference type="InterPro" id="IPR032816">
    <property type="entry name" value="VTT_dom"/>
</dbReference>
<keyword evidence="9" id="KW-1185">Reference proteome</keyword>
<gene>
    <name evidence="8" type="ORF">GT003_09770</name>
</gene>
<dbReference type="AlphaFoldDB" id="A0A7X4YMT9"/>
<evidence type="ECO:0000313" key="8">
    <source>
        <dbReference type="EMBL" id="NBC69278.1"/>
    </source>
</evidence>
<sequence>MDQGGNSSKVKKAWRRWLPLPVYLVMLVAVWTNKTELLDWLRSGDVSPEILLLCVTVLACVPVIPFSVVIGTMGYLYGPLAGALISLAGAWLAALLMYALFRYMLRDRARALLRRYRVTERWTALVERYPFRSILLARLIPIVSQPAVNAYAAAVAIPFPVYAAGSLLGKLPAMFVFAFIGGRISGDRRSLLAAVAVYAAFLLLVYAGNRLWLRRGRPERKQGD</sequence>